<dbReference type="AlphaFoldDB" id="A0A1R3IR77"/>
<evidence type="ECO:0000313" key="2">
    <source>
        <dbReference type="Proteomes" id="UP000187203"/>
    </source>
</evidence>
<gene>
    <name evidence="1" type="ORF">COLO4_21785</name>
</gene>
<proteinExistence type="predicted"/>
<keyword evidence="2" id="KW-1185">Reference proteome</keyword>
<reference evidence="2" key="1">
    <citation type="submission" date="2013-09" db="EMBL/GenBank/DDBJ databases">
        <title>Corchorus olitorius genome sequencing.</title>
        <authorList>
            <person name="Alam M."/>
            <person name="Haque M.S."/>
            <person name="Islam M.S."/>
            <person name="Emdad E.M."/>
            <person name="Islam M.M."/>
            <person name="Ahmed B."/>
            <person name="Halim A."/>
            <person name="Hossen Q.M.M."/>
            <person name="Hossain M.Z."/>
            <person name="Ahmed R."/>
            <person name="Khan M.M."/>
            <person name="Islam R."/>
            <person name="Rashid M.M."/>
            <person name="Khan S.A."/>
            <person name="Rahman M.S."/>
            <person name="Alam M."/>
            <person name="Yahiya A.S."/>
            <person name="Khan M.S."/>
            <person name="Azam M.S."/>
            <person name="Haque T."/>
            <person name="Lashkar M.Z.H."/>
            <person name="Akhand A.I."/>
            <person name="Morshed G."/>
            <person name="Roy S."/>
            <person name="Uddin K.S."/>
            <person name="Rabeya T."/>
            <person name="Hossain A.S."/>
            <person name="Chowdhury A."/>
            <person name="Snigdha A.R."/>
            <person name="Mortoza M.S."/>
            <person name="Matin S.A."/>
            <person name="Hoque S.M.E."/>
            <person name="Islam M.K."/>
            <person name="Roy D.K."/>
            <person name="Haider R."/>
            <person name="Moosa M.M."/>
            <person name="Elias S.M."/>
            <person name="Hasan A.M."/>
            <person name="Jahan S."/>
            <person name="Shafiuddin M."/>
            <person name="Mahmood N."/>
            <person name="Shommy N.S."/>
        </authorList>
    </citation>
    <scope>NUCLEOTIDE SEQUENCE [LARGE SCALE GENOMIC DNA]</scope>
    <source>
        <strain evidence="2">cv. O-4</strain>
    </source>
</reference>
<comment type="caution">
    <text evidence="1">The sequence shown here is derived from an EMBL/GenBank/DDBJ whole genome shotgun (WGS) entry which is preliminary data.</text>
</comment>
<dbReference type="Proteomes" id="UP000187203">
    <property type="component" value="Unassembled WGS sequence"/>
</dbReference>
<sequence>MSEESIYTLDTSESSSPLALHDFSSNCSLSSKGLNSFSLLWDFCSLTEGMLIGSQSMPGAADVAALGSCWLLLLLREIQR</sequence>
<name>A0A1R3IR77_9ROSI</name>
<organism evidence="1 2">
    <name type="scientific">Corchorus olitorius</name>
    <dbReference type="NCBI Taxonomy" id="93759"/>
    <lineage>
        <taxon>Eukaryota</taxon>
        <taxon>Viridiplantae</taxon>
        <taxon>Streptophyta</taxon>
        <taxon>Embryophyta</taxon>
        <taxon>Tracheophyta</taxon>
        <taxon>Spermatophyta</taxon>
        <taxon>Magnoliopsida</taxon>
        <taxon>eudicotyledons</taxon>
        <taxon>Gunneridae</taxon>
        <taxon>Pentapetalae</taxon>
        <taxon>rosids</taxon>
        <taxon>malvids</taxon>
        <taxon>Malvales</taxon>
        <taxon>Malvaceae</taxon>
        <taxon>Grewioideae</taxon>
        <taxon>Apeibeae</taxon>
        <taxon>Corchorus</taxon>
    </lineage>
</organism>
<dbReference type="EMBL" id="AWUE01017773">
    <property type="protein sequence ID" value="OMO85020.1"/>
    <property type="molecule type" value="Genomic_DNA"/>
</dbReference>
<accession>A0A1R3IR77</accession>
<protein>
    <submittedName>
        <fullName evidence="1">NBS-LRR resistance protein</fullName>
    </submittedName>
</protein>
<evidence type="ECO:0000313" key="1">
    <source>
        <dbReference type="EMBL" id="OMO85020.1"/>
    </source>
</evidence>